<dbReference type="InterPro" id="IPR017850">
    <property type="entry name" value="Alkaline_phosphatase_core_sf"/>
</dbReference>
<dbReference type="Gene3D" id="3.40.720.10">
    <property type="entry name" value="Alkaline Phosphatase, subunit A"/>
    <property type="match status" value="1"/>
</dbReference>
<sequence length="488" mass="55674">MNKTSQPHLLFITTDELRKDALSCYGGQAVSTPHIDSIADGGIRFDRAYTNSPWCLPSRCAMLTGRYPHRSGAYSNFRKCELSTGVPNLLQGLRESGYRTSLFGKCHFSPVPYGETRADRTLPYEAFRDYYLSLGLDHLDLQDDKQVSVWFYDDYAKELDAAGYLEAYRRDTWDVEGKRRKVFPFPGPAEWHPDSWVGRKAEEYIESYDDDRPLFAWVSFSGPHYPFDAPAEYFDRVDMSKDRRFPALDGEFDDPRRIHYRSFHGPGNIDGANSAPEGATKHYSEPYWHDLRRSYYANMAQIDDWVGRILDTARRKLGDNVMVVFTADHGEMLGNHNLWGKHDCGYEDVLNVPLLVRYPAANPHSNPNPFAGDSIVSRSVVQLIDLAPTFLSAAGQAEWESDGRDLRLSLEDGGYRYTFAEGEGFIAVSDGAYKLVQTRKQGREYDELFDLAADPRETDNRIKLPEYVGELARLRNEIVNHFMAKVLA</sequence>
<dbReference type="InterPro" id="IPR000917">
    <property type="entry name" value="Sulfatase_N"/>
</dbReference>
<name>A0ABW2F6K0_9BACL</name>
<dbReference type="RefSeq" id="WP_378052598.1">
    <property type="nucleotide sequence ID" value="NZ_JBHMDN010000055.1"/>
</dbReference>
<dbReference type="Proteomes" id="UP001596378">
    <property type="component" value="Unassembled WGS sequence"/>
</dbReference>
<dbReference type="Pfam" id="PF00884">
    <property type="entry name" value="Sulfatase"/>
    <property type="match status" value="1"/>
</dbReference>
<evidence type="ECO:0000313" key="5">
    <source>
        <dbReference type="Proteomes" id="UP001596378"/>
    </source>
</evidence>
<evidence type="ECO:0000313" key="4">
    <source>
        <dbReference type="EMBL" id="MFC7148778.1"/>
    </source>
</evidence>
<gene>
    <name evidence="4" type="ORF">ACFQMJ_09595</name>
</gene>
<evidence type="ECO:0000256" key="1">
    <source>
        <dbReference type="ARBA" id="ARBA00022723"/>
    </source>
</evidence>
<organism evidence="4 5">
    <name type="scientific">Cohnella cellulosilytica</name>
    <dbReference type="NCBI Taxonomy" id="986710"/>
    <lineage>
        <taxon>Bacteria</taxon>
        <taxon>Bacillati</taxon>
        <taxon>Bacillota</taxon>
        <taxon>Bacilli</taxon>
        <taxon>Bacillales</taxon>
        <taxon>Paenibacillaceae</taxon>
        <taxon>Cohnella</taxon>
    </lineage>
</organism>
<protein>
    <submittedName>
        <fullName evidence="4">Sulfatase</fullName>
    </submittedName>
</protein>
<dbReference type="EMBL" id="JBHTAI010000005">
    <property type="protein sequence ID" value="MFC7148778.1"/>
    <property type="molecule type" value="Genomic_DNA"/>
</dbReference>
<evidence type="ECO:0000259" key="3">
    <source>
        <dbReference type="Pfam" id="PF00884"/>
    </source>
</evidence>
<keyword evidence="1" id="KW-0479">Metal-binding</keyword>
<dbReference type="PANTHER" id="PTHR45953:SF1">
    <property type="entry name" value="IDURONATE 2-SULFATASE"/>
    <property type="match status" value="1"/>
</dbReference>
<keyword evidence="5" id="KW-1185">Reference proteome</keyword>
<keyword evidence="2" id="KW-0378">Hydrolase</keyword>
<accession>A0ABW2F6K0</accession>
<dbReference type="PANTHER" id="PTHR45953">
    <property type="entry name" value="IDURONATE 2-SULFATASE"/>
    <property type="match status" value="1"/>
</dbReference>
<comment type="caution">
    <text evidence="4">The sequence shown here is derived from an EMBL/GenBank/DDBJ whole genome shotgun (WGS) entry which is preliminary data.</text>
</comment>
<proteinExistence type="predicted"/>
<feature type="domain" description="Sulfatase N-terminal" evidence="3">
    <location>
        <begin position="7"/>
        <end position="395"/>
    </location>
</feature>
<dbReference type="SUPFAM" id="SSF53649">
    <property type="entry name" value="Alkaline phosphatase-like"/>
    <property type="match status" value="1"/>
</dbReference>
<reference evidence="5" key="1">
    <citation type="journal article" date="2019" name="Int. J. Syst. Evol. Microbiol.">
        <title>The Global Catalogue of Microorganisms (GCM) 10K type strain sequencing project: providing services to taxonomists for standard genome sequencing and annotation.</title>
        <authorList>
            <consortium name="The Broad Institute Genomics Platform"/>
            <consortium name="The Broad Institute Genome Sequencing Center for Infectious Disease"/>
            <person name="Wu L."/>
            <person name="Ma J."/>
        </authorList>
    </citation>
    <scope>NUCLEOTIDE SEQUENCE [LARGE SCALE GENOMIC DNA]</scope>
    <source>
        <strain evidence="5">KCTC 12907</strain>
    </source>
</reference>
<evidence type="ECO:0000256" key="2">
    <source>
        <dbReference type="ARBA" id="ARBA00022801"/>
    </source>
</evidence>